<dbReference type="SUPFAM" id="SSF54189">
    <property type="entry name" value="Ribosomal proteins S24e, L23 and L15e"/>
    <property type="match status" value="1"/>
</dbReference>
<reference evidence="5" key="1">
    <citation type="submission" date="2021-04" db="EMBL/GenBank/DDBJ databases">
        <authorList>
            <consortium name="Molecular Ecology Group"/>
        </authorList>
    </citation>
    <scope>NUCLEOTIDE SEQUENCE</scope>
</reference>
<keyword evidence="1" id="KW-0689">Ribosomal protein</keyword>
<dbReference type="GO" id="GO:0003735">
    <property type="term" value="F:structural constituent of ribosome"/>
    <property type="evidence" value="ECO:0007669"/>
    <property type="project" value="InterPro"/>
</dbReference>
<sequence length="77" mass="8772">MIRLQLSGMFATVRTRKYKSNRLLSRRQMVVDVLHPGRATLPKTKIREKLAVVQTHFRGGKTTGFALIYDSLDKAKA</sequence>
<proteinExistence type="predicted"/>
<dbReference type="Proteomes" id="UP000678393">
    <property type="component" value="Unassembled WGS sequence"/>
</dbReference>
<protein>
    <recommendedName>
        <fullName evidence="3">Small ribosomal subunit protein eS24</fullName>
    </recommendedName>
    <alternativeName>
        <fullName evidence="4">40S ribosomal protein S24</fullName>
    </alternativeName>
</protein>
<gene>
    <name evidence="5" type="ORF">CUNI_LOCUS9764</name>
</gene>
<dbReference type="EMBL" id="CAJHNH020001724">
    <property type="protein sequence ID" value="CAG5124206.1"/>
    <property type="molecule type" value="Genomic_DNA"/>
</dbReference>
<evidence type="ECO:0000256" key="4">
    <source>
        <dbReference type="ARBA" id="ARBA00035458"/>
    </source>
</evidence>
<dbReference type="OrthoDB" id="5571754at2759"/>
<dbReference type="GO" id="GO:0006412">
    <property type="term" value="P:translation"/>
    <property type="evidence" value="ECO:0007669"/>
    <property type="project" value="InterPro"/>
</dbReference>
<dbReference type="InterPro" id="IPR053709">
    <property type="entry name" value="eRP_eS24_sf"/>
</dbReference>
<evidence type="ECO:0000256" key="3">
    <source>
        <dbReference type="ARBA" id="ARBA00035149"/>
    </source>
</evidence>
<dbReference type="InterPro" id="IPR001976">
    <property type="entry name" value="Ribosomal_eS24"/>
</dbReference>
<feature type="non-terminal residue" evidence="5">
    <location>
        <position position="1"/>
    </location>
</feature>
<evidence type="ECO:0000313" key="5">
    <source>
        <dbReference type="EMBL" id="CAG5124206.1"/>
    </source>
</evidence>
<name>A0A8S3ZAW1_9EUPU</name>
<evidence type="ECO:0000313" key="6">
    <source>
        <dbReference type="Proteomes" id="UP000678393"/>
    </source>
</evidence>
<dbReference type="AlphaFoldDB" id="A0A8S3ZAW1"/>
<dbReference type="GO" id="GO:1990904">
    <property type="term" value="C:ribonucleoprotein complex"/>
    <property type="evidence" value="ECO:0007669"/>
    <property type="project" value="UniProtKB-KW"/>
</dbReference>
<accession>A0A8S3ZAW1</accession>
<dbReference type="PANTHER" id="PTHR10496">
    <property type="entry name" value="40S RIBOSOMAL PROTEIN S24"/>
    <property type="match status" value="1"/>
</dbReference>
<evidence type="ECO:0000256" key="2">
    <source>
        <dbReference type="ARBA" id="ARBA00023274"/>
    </source>
</evidence>
<evidence type="ECO:0000256" key="1">
    <source>
        <dbReference type="ARBA" id="ARBA00022980"/>
    </source>
</evidence>
<keyword evidence="6" id="KW-1185">Reference proteome</keyword>
<organism evidence="5 6">
    <name type="scientific">Candidula unifasciata</name>
    <dbReference type="NCBI Taxonomy" id="100452"/>
    <lineage>
        <taxon>Eukaryota</taxon>
        <taxon>Metazoa</taxon>
        <taxon>Spiralia</taxon>
        <taxon>Lophotrochozoa</taxon>
        <taxon>Mollusca</taxon>
        <taxon>Gastropoda</taxon>
        <taxon>Heterobranchia</taxon>
        <taxon>Euthyneura</taxon>
        <taxon>Panpulmonata</taxon>
        <taxon>Eupulmonata</taxon>
        <taxon>Stylommatophora</taxon>
        <taxon>Helicina</taxon>
        <taxon>Helicoidea</taxon>
        <taxon>Geomitridae</taxon>
        <taxon>Candidula</taxon>
    </lineage>
</organism>
<dbReference type="Gene3D" id="3.30.70.3370">
    <property type="match status" value="1"/>
</dbReference>
<dbReference type="GO" id="GO:0005840">
    <property type="term" value="C:ribosome"/>
    <property type="evidence" value="ECO:0007669"/>
    <property type="project" value="UniProtKB-KW"/>
</dbReference>
<dbReference type="InterPro" id="IPR012678">
    <property type="entry name" value="Ribosomal_uL23/eL15/eS24_sf"/>
</dbReference>
<dbReference type="Pfam" id="PF01282">
    <property type="entry name" value="Ribosomal_S24e"/>
    <property type="match status" value="1"/>
</dbReference>
<keyword evidence="2" id="KW-0687">Ribonucleoprotein</keyword>
<comment type="caution">
    <text evidence="5">The sequence shown here is derived from an EMBL/GenBank/DDBJ whole genome shotgun (WGS) entry which is preliminary data.</text>
</comment>